<sequence length="561" mass="64073">MAAPRVAMRNIKECLRLKFEAGLSHEKIARALQLSKGVVSKYIAAARVAGWTGRRWWPWTRPRWRPPCLHRRRRTSRAVERVLPDVLSIHRELRRKGVTLQLLWEEYLAAHAGQPTYRYTQFVEHYRRYAQTLKRSMRQLHRAGEKLFIDYAGPTLPVVDPATGEVRRAHIFVAALGASNYTYACATPGETQVDWLTSLGQALTYFGGVPEMVVPDNPRALVAQPDRYEPGLNRATLECARHYQTVILPHGHARPQDKAKAEVAVQVVERWIMARLRHRQFFSLHALNQAIAELLEDLNRRPFKRLDGCRRDWFERLDRPALRALPVHPYEVATFKRCKVSIDYHIEVNGSFYSVPSALARQNVDVRLTAHTLEVLHGNRRVASHLLLGRRGAYSTQREHMPAAHQAHREWTPQRLLDWGARIGPYTRQLIDHQLTHKPHPEMGYRACLGLLSLARRYGNARLEAAAERAVHLRAFTGRSVRNLLQQGLDQQPLPQRAAETTLPGDHENVRGADYYQPPQQELFDDAATHPESTAPATPGRHGPRPGRAMDAAGQPQPELR</sequence>
<dbReference type="SUPFAM" id="SSF53098">
    <property type="entry name" value="Ribonuclease H-like"/>
    <property type="match status" value="1"/>
</dbReference>
<evidence type="ECO:0000313" key="6">
    <source>
        <dbReference type="Proteomes" id="UP000198982"/>
    </source>
</evidence>
<feature type="domain" description="HTH IS408-type" evidence="3">
    <location>
        <begin position="11"/>
        <end position="93"/>
    </location>
</feature>
<dbReference type="InterPro" id="IPR001584">
    <property type="entry name" value="Integrase_cat-core"/>
</dbReference>
<proteinExistence type="inferred from homology"/>
<dbReference type="Proteomes" id="UP000198982">
    <property type="component" value="Unassembled WGS sequence"/>
</dbReference>
<dbReference type="AlphaFoldDB" id="A0A1H4RZZ8"/>
<protein>
    <submittedName>
        <fullName evidence="5">Transposase</fullName>
    </submittedName>
</protein>
<name>A0A1H4RZZ8_9PSED</name>
<reference evidence="6" key="1">
    <citation type="submission" date="2016-10" db="EMBL/GenBank/DDBJ databases">
        <authorList>
            <person name="Varghese N."/>
            <person name="Submissions S."/>
        </authorList>
    </citation>
    <scope>NUCLEOTIDE SEQUENCE [LARGE SCALE GENOMIC DNA]</scope>
    <source>
        <strain evidence="6">DSM 9751</strain>
    </source>
</reference>
<evidence type="ECO:0000259" key="4">
    <source>
        <dbReference type="PROSITE" id="PS50994"/>
    </source>
</evidence>
<evidence type="ECO:0000256" key="1">
    <source>
        <dbReference type="ARBA" id="ARBA00009277"/>
    </source>
</evidence>
<dbReference type="InterPro" id="IPR017895">
    <property type="entry name" value="HTH_IS408/IS1162_type"/>
</dbReference>
<dbReference type="PANTHER" id="PTHR35004:SF8">
    <property type="entry name" value="TRANSPOSASE RV3428C-RELATED"/>
    <property type="match status" value="1"/>
</dbReference>
<organism evidence="5 6">
    <name type="scientific">Pseudomonas saponiphila</name>
    <dbReference type="NCBI Taxonomy" id="556534"/>
    <lineage>
        <taxon>Bacteria</taxon>
        <taxon>Pseudomonadati</taxon>
        <taxon>Pseudomonadota</taxon>
        <taxon>Gammaproteobacteria</taxon>
        <taxon>Pseudomonadales</taxon>
        <taxon>Pseudomonadaceae</taxon>
        <taxon>Pseudomonas</taxon>
    </lineage>
</organism>
<dbReference type="NCBIfam" id="NF033546">
    <property type="entry name" value="transpos_IS21"/>
    <property type="match status" value="1"/>
</dbReference>
<feature type="domain" description="Integrase catalytic" evidence="4">
    <location>
        <begin position="139"/>
        <end position="321"/>
    </location>
</feature>
<dbReference type="EMBL" id="FNTJ01000001">
    <property type="protein sequence ID" value="SEC37354.1"/>
    <property type="molecule type" value="Genomic_DNA"/>
</dbReference>
<dbReference type="GO" id="GO:0015074">
    <property type="term" value="P:DNA integration"/>
    <property type="evidence" value="ECO:0007669"/>
    <property type="project" value="InterPro"/>
</dbReference>
<dbReference type="Gene3D" id="3.30.420.10">
    <property type="entry name" value="Ribonuclease H-like superfamily/Ribonuclease H"/>
    <property type="match status" value="1"/>
</dbReference>
<comment type="similarity">
    <text evidence="1">Belongs to the transposase IS21/IS408/IS1162 family.</text>
</comment>
<dbReference type="InterPro" id="IPR054353">
    <property type="entry name" value="IstA-like_C"/>
</dbReference>
<dbReference type="PROSITE" id="PS50994">
    <property type="entry name" value="INTEGRASE"/>
    <property type="match status" value="1"/>
</dbReference>
<dbReference type="GO" id="GO:0003676">
    <property type="term" value="F:nucleic acid binding"/>
    <property type="evidence" value="ECO:0007669"/>
    <property type="project" value="InterPro"/>
</dbReference>
<evidence type="ECO:0000256" key="2">
    <source>
        <dbReference type="SAM" id="MobiDB-lite"/>
    </source>
</evidence>
<dbReference type="PANTHER" id="PTHR35004">
    <property type="entry name" value="TRANSPOSASE RV3428C-RELATED"/>
    <property type="match status" value="1"/>
</dbReference>
<dbReference type="InterPro" id="IPR036397">
    <property type="entry name" value="RNaseH_sf"/>
</dbReference>
<keyword evidence="6" id="KW-1185">Reference proteome</keyword>
<dbReference type="InterPro" id="IPR012337">
    <property type="entry name" value="RNaseH-like_sf"/>
</dbReference>
<evidence type="ECO:0000313" key="5">
    <source>
        <dbReference type="EMBL" id="SEC37354.1"/>
    </source>
</evidence>
<feature type="region of interest" description="Disordered" evidence="2">
    <location>
        <begin position="502"/>
        <end position="561"/>
    </location>
</feature>
<dbReference type="Pfam" id="PF22483">
    <property type="entry name" value="Mu-transpos_C_2"/>
    <property type="match status" value="1"/>
</dbReference>
<evidence type="ECO:0000259" key="3">
    <source>
        <dbReference type="PROSITE" id="PS50532"/>
    </source>
</evidence>
<gene>
    <name evidence="5" type="ORF">SAMN05216178_4421</name>
</gene>
<accession>A0A1H4RZZ8</accession>
<dbReference type="PROSITE" id="PS50532">
    <property type="entry name" value="HTH_IS408"/>
    <property type="match status" value="1"/>
</dbReference>